<organism evidence="2 3">
    <name type="scientific">Nocardiopsis sediminis</name>
    <dbReference type="NCBI Taxonomy" id="1778267"/>
    <lineage>
        <taxon>Bacteria</taxon>
        <taxon>Bacillati</taxon>
        <taxon>Actinomycetota</taxon>
        <taxon>Actinomycetes</taxon>
        <taxon>Streptosporangiales</taxon>
        <taxon>Nocardiopsidaceae</taxon>
        <taxon>Nocardiopsis</taxon>
    </lineage>
</organism>
<dbReference type="Pfam" id="PF13452">
    <property type="entry name" value="FAS1_DH_region"/>
    <property type="match status" value="1"/>
</dbReference>
<evidence type="ECO:0000313" key="3">
    <source>
        <dbReference type="Proteomes" id="UP001595847"/>
    </source>
</evidence>
<dbReference type="InterPro" id="IPR029069">
    <property type="entry name" value="HotDog_dom_sf"/>
</dbReference>
<dbReference type="SUPFAM" id="SSF54637">
    <property type="entry name" value="Thioesterase/thiol ester dehydrase-isomerase"/>
    <property type="match status" value="1"/>
</dbReference>
<dbReference type="Gene3D" id="3.10.129.10">
    <property type="entry name" value="Hotdog Thioesterase"/>
    <property type="match status" value="1"/>
</dbReference>
<dbReference type="EMBL" id="JBHSBH010000015">
    <property type="protein sequence ID" value="MFC3999603.1"/>
    <property type="molecule type" value="Genomic_DNA"/>
</dbReference>
<dbReference type="RefSeq" id="WP_378538095.1">
    <property type="nucleotide sequence ID" value="NZ_JBHSBH010000015.1"/>
</dbReference>
<feature type="domain" description="FAS1-like dehydratase" evidence="1">
    <location>
        <begin position="58"/>
        <end position="137"/>
    </location>
</feature>
<keyword evidence="3" id="KW-1185">Reference proteome</keyword>
<protein>
    <submittedName>
        <fullName evidence="2">MaoC family dehydratase N-terminal domain-containing protein</fullName>
    </submittedName>
</protein>
<evidence type="ECO:0000259" key="1">
    <source>
        <dbReference type="Pfam" id="PF13452"/>
    </source>
</evidence>
<accession>A0ABV8FYP3</accession>
<evidence type="ECO:0000313" key="2">
    <source>
        <dbReference type="EMBL" id="MFC3999603.1"/>
    </source>
</evidence>
<comment type="caution">
    <text evidence="2">The sequence shown here is derived from an EMBL/GenBank/DDBJ whole genome shotgun (WGS) entry which is preliminary data.</text>
</comment>
<reference evidence="3" key="1">
    <citation type="journal article" date="2019" name="Int. J. Syst. Evol. Microbiol.">
        <title>The Global Catalogue of Microorganisms (GCM) 10K type strain sequencing project: providing services to taxonomists for standard genome sequencing and annotation.</title>
        <authorList>
            <consortium name="The Broad Institute Genomics Platform"/>
            <consortium name="The Broad Institute Genome Sequencing Center for Infectious Disease"/>
            <person name="Wu L."/>
            <person name="Ma J."/>
        </authorList>
    </citation>
    <scope>NUCLEOTIDE SEQUENCE [LARGE SCALE GENOMIC DNA]</scope>
    <source>
        <strain evidence="3">TBRC 1826</strain>
    </source>
</reference>
<dbReference type="Proteomes" id="UP001595847">
    <property type="component" value="Unassembled WGS sequence"/>
</dbReference>
<sequence length="149" mass="15788">MSDDKGNEGTTAGAVAPSGGLATLRAAVGWRGAARTDAVERRHLHAYQDAIGAPRSDEAPLTFVACFLNEPPDCPAALAYGTGWLNGEDTFDGHGTVRTGTVLRSAPLLTEVTEKHGRSGAFALLTFVTDFRDENGGLLVRHTGIRLRR</sequence>
<gene>
    <name evidence="2" type="ORF">ACFOVU_27060</name>
</gene>
<name>A0ABV8FYP3_9ACTN</name>
<proteinExistence type="predicted"/>
<dbReference type="InterPro" id="IPR039569">
    <property type="entry name" value="FAS1-like_DH_region"/>
</dbReference>